<proteinExistence type="predicted"/>
<dbReference type="Gene3D" id="1.10.620.20">
    <property type="entry name" value="Ribonucleotide Reductase, subunit A"/>
    <property type="match status" value="1"/>
</dbReference>
<organism evidence="2">
    <name type="scientific">marine metagenome</name>
    <dbReference type="NCBI Taxonomy" id="408172"/>
    <lineage>
        <taxon>unclassified sequences</taxon>
        <taxon>metagenomes</taxon>
        <taxon>ecological metagenomes</taxon>
    </lineage>
</organism>
<sequence>MKIPLFSKSSKEAIDPVCHMTVNPDNPNGGSWDYEDSSYYFCAPGCKIAFQKDPESYLSGEKKIEM</sequence>
<dbReference type="SUPFAM" id="SSF47240">
    <property type="entry name" value="Ferritin-like"/>
    <property type="match status" value="1"/>
</dbReference>
<reference evidence="2" key="1">
    <citation type="submission" date="2018-05" db="EMBL/GenBank/DDBJ databases">
        <authorList>
            <person name="Lanie J.A."/>
            <person name="Ng W.-L."/>
            <person name="Kazmierczak K.M."/>
            <person name="Andrzejewski T.M."/>
            <person name="Davidsen T.M."/>
            <person name="Wayne K.J."/>
            <person name="Tettelin H."/>
            <person name="Glass J.I."/>
            <person name="Rusch D."/>
            <person name="Podicherti R."/>
            <person name="Tsui H.-C.T."/>
            <person name="Winkler M.E."/>
        </authorList>
    </citation>
    <scope>NUCLEOTIDE SEQUENCE</scope>
</reference>
<evidence type="ECO:0000313" key="2">
    <source>
        <dbReference type="EMBL" id="SVA48681.1"/>
    </source>
</evidence>
<accession>A0A381W8S0</accession>
<name>A0A381W8S0_9ZZZZ</name>
<gene>
    <name evidence="2" type="ORF">METZ01_LOCUS101535</name>
</gene>
<dbReference type="InterPro" id="IPR012348">
    <property type="entry name" value="RNR-like"/>
</dbReference>
<evidence type="ECO:0000259" key="1">
    <source>
        <dbReference type="Pfam" id="PF04945"/>
    </source>
</evidence>
<dbReference type="EMBL" id="UINC01010991">
    <property type="protein sequence ID" value="SVA48681.1"/>
    <property type="molecule type" value="Genomic_DNA"/>
</dbReference>
<dbReference type="AlphaFoldDB" id="A0A381W8S0"/>
<dbReference type="Pfam" id="PF04945">
    <property type="entry name" value="YHS"/>
    <property type="match status" value="1"/>
</dbReference>
<dbReference type="GO" id="GO:0016491">
    <property type="term" value="F:oxidoreductase activity"/>
    <property type="evidence" value="ECO:0007669"/>
    <property type="project" value="InterPro"/>
</dbReference>
<dbReference type="InterPro" id="IPR007029">
    <property type="entry name" value="YHS_dom"/>
</dbReference>
<protein>
    <recommendedName>
        <fullName evidence="1">YHS domain-containing protein</fullName>
    </recommendedName>
</protein>
<feature type="domain" description="YHS" evidence="1">
    <location>
        <begin position="14"/>
        <end position="60"/>
    </location>
</feature>
<dbReference type="InterPro" id="IPR009078">
    <property type="entry name" value="Ferritin-like_SF"/>
</dbReference>